<gene>
    <name evidence="1" type="ORF">Vadar_022986</name>
</gene>
<keyword evidence="2" id="KW-1185">Reference proteome</keyword>
<evidence type="ECO:0000313" key="2">
    <source>
        <dbReference type="Proteomes" id="UP000828048"/>
    </source>
</evidence>
<name>A0ACB7YGK1_9ERIC</name>
<sequence length="165" mass="18588">MTIGYRKRSLHQVHLRKADKIVPTCSSLGDNTTKGPKRHGQLSANNPVAGDVAYYGVLTDIIELSYFGGQKVVLFKCDWMSEGKNKRPNEHGFTLANFAQLTHANEPFVLASQVQQVFYVEDPVDEGWHVVIRTTARDTFNMNTEFCVDETNLQSESCDGQFQDE</sequence>
<accession>A0ACB7YGK1</accession>
<protein>
    <submittedName>
        <fullName evidence="1">Uncharacterized protein</fullName>
    </submittedName>
</protein>
<reference evidence="1 2" key="1">
    <citation type="journal article" date="2021" name="Hortic Res">
        <title>High-quality reference genome and annotation aids understanding of berry development for evergreen blueberry (Vaccinium darrowii).</title>
        <authorList>
            <person name="Yu J."/>
            <person name="Hulse-Kemp A.M."/>
            <person name="Babiker E."/>
            <person name="Staton M."/>
        </authorList>
    </citation>
    <scope>NUCLEOTIDE SEQUENCE [LARGE SCALE GENOMIC DNA]</scope>
    <source>
        <strain evidence="2">cv. NJ 8807/NJ 8810</strain>
        <tissue evidence="1">Young leaf</tissue>
    </source>
</reference>
<organism evidence="1 2">
    <name type="scientific">Vaccinium darrowii</name>
    <dbReference type="NCBI Taxonomy" id="229202"/>
    <lineage>
        <taxon>Eukaryota</taxon>
        <taxon>Viridiplantae</taxon>
        <taxon>Streptophyta</taxon>
        <taxon>Embryophyta</taxon>
        <taxon>Tracheophyta</taxon>
        <taxon>Spermatophyta</taxon>
        <taxon>Magnoliopsida</taxon>
        <taxon>eudicotyledons</taxon>
        <taxon>Gunneridae</taxon>
        <taxon>Pentapetalae</taxon>
        <taxon>asterids</taxon>
        <taxon>Ericales</taxon>
        <taxon>Ericaceae</taxon>
        <taxon>Vaccinioideae</taxon>
        <taxon>Vaccinieae</taxon>
        <taxon>Vaccinium</taxon>
    </lineage>
</organism>
<evidence type="ECO:0000313" key="1">
    <source>
        <dbReference type="EMBL" id="KAH7852297.1"/>
    </source>
</evidence>
<dbReference type="Proteomes" id="UP000828048">
    <property type="component" value="Chromosome 8"/>
</dbReference>
<comment type="caution">
    <text evidence="1">The sequence shown here is derived from an EMBL/GenBank/DDBJ whole genome shotgun (WGS) entry which is preliminary data.</text>
</comment>
<proteinExistence type="predicted"/>
<dbReference type="EMBL" id="CM037158">
    <property type="protein sequence ID" value="KAH7852297.1"/>
    <property type="molecule type" value="Genomic_DNA"/>
</dbReference>